<comment type="caution">
    <text evidence="1">The sequence shown here is derived from an EMBL/GenBank/DDBJ whole genome shotgun (WGS) entry which is preliminary data.</text>
</comment>
<accession>A0A934WA07</accession>
<reference evidence="1" key="1">
    <citation type="submission" date="2021-01" db="EMBL/GenBank/DDBJ databases">
        <title>Genome sequence of strain Noviherbaspirillum sp. DKR-6.</title>
        <authorList>
            <person name="Chaudhary D.K."/>
        </authorList>
    </citation>
    <scope>NUCLEOTIDE SEQUENCE</scope>
    <source>
        <strain evidence="1">DKR-6</strain>
    </source>
</reference>
<keyword evidence="2" id="KW-1185">Reference proteome</keyword>
<proteinExistence type="predicted"/>
<dbReference type="EMBL" id="JAEPBG010000033">
    <property type="protein sequence ID" value="MBK4739003.1"/>
    <property type="molecule type" value="Genomic_DNA"/>
</dbReference>
<dbReference type="AlphaFoldDB" id="A0A934WA07"/>
<protein>
    <submittedName>
        <fullName evidence="1">Uncharacterized protein</fullName>
    </submittedName>
</protein>
<dbReference type="Proteomes" id="UP000622890">
    <property type="component" value="Unassembled WGS sequence"/>
</dbReference>
<evidence type="ECO:0000313" key="2">
    <source>
        <dbReference type="Proteomes" id="UP000622890"/>
    </source>
</evidence>
<gene>
    <name evidence="1" type="ORF">JJB74_30695</name>
</gene>
<evidence type="ECO:0000313" key="1">
    <source>
        <dbReference type="EMBL" id="MBK4739003.1"/>
    </source>
</evidence>
<sequence>MNTASESLRAFPACIVIGNNRAGIPIRETADSASFIPDDLRVKALYELAPHLPMVVQQAFSTRVVSGSLFLRIHHVSRKSREYWSSFQALVSARAEEQTKFRSFVIHHDIAKI</sequence>
<organism evidence="1 2">
    <name type="scientific">Noviherbaspirillum pedocola</name>
    <dbReference type="NCBI Taxonomy" id="2801341"/>
    <lineage>
        <taxon>Bacteria</taxon>
        <taxon>Pseudomonadati</taxon>
        <taxon>Pseudomonadota</taxon>
        <taxon>Betaproteobacteria</taxon>
        <taxon>Burkholderiales</taxon>
        <taxon>Oxalobacteraceae</taxon>
        <taxon>Noviherbaspirillum</taxon>
    </lineage>
</organism>
<name>A0A934WA07_9BURK</name>